<dbReference type="EMBL" id="CP168151">
    <property type="protein sequence ID" value="XFD39392.1"/>
    <property type="molecule type" value="Genomic_DNA"/>
</dbReference>
<evidence type="ECO:0000313" key="1">
    <source>
        <dbReference type="EMBL" id="XFD39392.1"/>
    </source>
</evidence>
<keyword evidence="2" id="KW-1185">Reference proteome</keyword>
<protein>
    <submittedName>
        <fullName evidence="1">N-acetyltransferase family protein</fullName>
    </submittedName>
</protein>
<organism evidence="1 2">
    <name type="scientific">Lentilactobacillus terminaliae</name>
    <dbReference type="NCBI Taxonomy" id="3003483"/>
    <lineage>
        <taxon>Bacteria</taxon>
        <taxon>Bacillati</taxon>
        <taxon>Bacillota</taxon>
        <taxon>Bacilli</taxon>
        <taxon>Lactobacillales</taxon>
        <taxon>Lactobacillaceae</taxon>
        <taxon>Lentilactobacillus</taxon>
    </lineage>
</organism>
<reference evidence="1" key="1">
    <citation type="submission" date="2024-08" db="EMBL/GenBank/DDBJ databases">
        <title>Lentilactobacillus sp. nov., isolated from tree bark.</title>
        <authorList>
            <person name="Phuengjayaem S."/>
            <person name="Tanasupawat S."/>
        </authorList>
    </citation>
    <scope>NUCLEOTIDE SEQUENCE</scope>
    <source>
        <strain evidence="1">SPB1-3</strain>
    </source>
</reference>
<proteinExistence type="predicted"/>
<gene>
    <name evidence="1" type="ORF">O0236_008310</name>
</gene>
<sequence>MIEFVMAKESDLPFIVDVYNATIPSRMATGDVNPVTVADRRNWFHSHNSQTRPLFVVKMNDQLAGWFSLNDFYDRDAYNKLAEISIYVHSDYRHQHVGSQILEYVDENARDYGIDTVVSLVFGHNLPSIGLFKSHGYDKWGLMPKIAEMDDQKYDLVILGKHL</sequence>
<accession>A0ACD5DDD2</accession>
<name>A0ACD5DDD2_9LACO</name>
<evidence type="ECO:0000313" key="2">
    <source>
        <dbReference type="Proteomes" id="UP001149860"/>
    </source>
</evidence>
<dbReference type="Proteomes" id="UP001149860">
    <property type="component" value="Chromosome"/>
</dbReference>